<dbReference type="RefSeq" id="XP_008618259.1">
    <property type="nucleotide sequence ID" value="XM_008620037.1"/>
</dbReference>
<name>T0PSC7_SAPDV</name>
<dbReference type="OMA" id="QCASKRI"/>
<dbReference type="GeneID" id="19954663"/>
<evidence type="ECO:0000256" key="1">
    <source>
        <dbReference type="SAM" id="MobiDB-lite"/>
    </source>
</evidence>
<evidence type="ECO:0000313" key="2">
    <source>
        <dbReference type="EMBL" id="EQC28389.1"/>
    </source>
</evidence>
<protein>
    <recommendedName>
        <fullName evidence="4">TAZ-type domain-containing protein</fullName>
    </recommendedName>
</protein>
<organism evidence="2 3">
    <name type="scientific">Saprolegnia diclina (strain VS20)</name>
    <dbReference type="NCBI Taxonomy" id="1156394"/>
    <lineage>
        <taxon>Eukaryota</taxon>
        <taxon>Sar</taxon>
        <taxon>Stramenopiles</taxon>
        <taxon>Oomycota</taxon>
        <taxon>Saprolegniomycetes</taxon>
        <taxon>Saprolegniales</taxon>
        <taxon>Saprolegniaceae</taxon>
        <taxon>Saprolegnia</taxon>
    </lineage>
</organism>
<accession>T0PSC7</accession>
<dbReference type="InParanoid" id="T0PSC7"/>
<evidence type="ECO:0008006" key="4">
    <source>
        <dbReference type="Google" id="ProtNLM"/>
    </source>
</evidence>
<feature type="region of interest" description="Disordered" evidence="1">
    <location>
        <begin position="57"/>
        <end position="78"/>
    </location>
</feature>
<gene>
    <name evidence="2" type="ORF">SDRG_13936</name>
</gene>
<proteinExistence type="predicted"/>
<keyword evidence="3" id="KW-1185">Reference proteome</keyword>
<sequence>MSAVCVWCKIEPRAIVCDECFKPAYIDVMELCYTCNGLWHRRGASLNHRWRELPAPMQPASAPTELSMGHSSGAAPPTQSSVLRQAAEVIELFDDIEVEGSEKAQLDAMCLVEDAVQCTAHASCTDKHCVSAVTHLQHDAPCSPVCSALGDLFLHLEVCRKSNNCYRCLYVKQRKLLNQAMLYYHWSQGPPSDMRVLSKKTFTTDMRLRFVEACLQLRSVQVRLAKIQAPVFEAPSLTLHYSTRLPGLQELQLATANDLLSQYIGETIERPISWWRESVLACVGITDTPDAPAFAAHLAHVARGFVCDEPTCALVMSHKNHQRQCASKRICIYCHLVTVLEQKHKWYTTRTNVVNATAALKKAMTTAGSMALLQTLEQTYKAAKKVQQIERERLDLLIQMLFRLTQPHTPIDLGLETFQ</sequence>
<dbReference type="VEuPathDB" id="FungiDB:SDRG_13936"/>
<dbReference type="EMBL" id="JH767195">
    <property type="protein sequence ID" value="EQC28389.1"/>
    <property type="molecule type" value="Genomic_DNA"/>
</dbReference>
<reference evidence="2 3" key="1">
    <citation type="submission" date="2012-04" db="EMBL/GenBank/DDBJ databases">
        <title>The Genome Sequence of Saprolegnia declina VS20.</title>
        <authorList>
            <consortium name="The Broad Institute Genome Sequencing Platform"/>
            <person name="Russ C."/>
            <person name="Nusbaum C."/>
            <person name="Tyler B."/>
            <person name="van West P."/>
            <person name="Dieguez-Uribeondo J."/>
            <person name="de Bruijn I."/>
            <person name="Tripathy S."/>
            <person name="Jiang R."/>
            <person name="Young S.K."/>
            <person name="Zeng Q."/>
            <person name="Gargeya S."/>
            <person name="Fitzgerald M."/>
            <person name="Haas B."/>
            <person name="Abouelleil A."/>
            <person name="Alvarado L."/>
            <person name="Arachchi H.M."/>
            <person name="Berlin A."/>
            <person name="Chapman S.B."/>
            <person name="Goldberg J."/>
            <person name="Griggs A."/>
            <person name="Gujja S."/>
            <person name="Hansen M."/>
            <person name="Howarth C."/>
            <person name="Imamovic A."/>
            <person name="Larimer J."/>
            <person name="McCowen C."/>
            <person name="Montmayeur A."/>
            <person name="Murphy C."/>
            <person name="Neiman D."/>
            <person name="Pearson M."/>
            <person name="Priest M."/>
            <person name="Roberts A."/>
            <person name="Saif S."/>
            <person name="Shea T."/>
            <person name="Sisk P."/>
            <person name="Sykes S."/>
            <person name="Wortman J."/>
            <person name="Nusbaum C."/>
            <person name="Birren B."/>
        </authorList>
    </citation>
    <scope>NUCLEOTIDE SEQUENCE [LARGE SCALE GENOMIC DNA]</scope>
    <source>
        <strain evidence="2 3">VS20</strain>
    </source>
</reference>
<evidence type="ECO:0000313" key="3">
    <source>
        <dbReference type="Proteomes" id="UP000030762"/>
    </source>
</evidence>
<dbReference type="AlphaFoldDB" id="T0PSC7"/>
<dbReference type="OrthoDB" id="10323650at2759"/>
<dbReference type="Proteomes" id="UP000030762">
    <property type="component" value="Unassembled WGS sequence"/>
</dbReference>